<dbReference type="eggNOG" id="COG4961">
    <property type="taxonomic scope" value="Bacteria"/>
</dbReference>
<evidence type="ECO:0000313" key="3">
    <source>
        <dbReference type="EMBL" id="AAZ64752.1"/>
    </source>
</evidence>
<evidence type="ECO:0000259" key="2">
    <source>
        <dbReference type="Pfam" id="PF07811"/>
    </source>
</evidence>
<dbReference type="STRING" id="264198.Reut_B5407"/>
<gene>
    <name evidence="3" type="ordered locus">Reut_B5407</name>
</gene>
<dbReference type="Pfam" id="PF07811">
    <property type="entry name" value="TadE"/>
    <property type="match status" value="1"/>
</dbReference>
<sequence length="154" mass="15699">MRAQDEILWRRRCEGIAALEFAIVAPALVAIVIGIVYYGMVLALQQVLTLAAEEGARAALRYPSGASADNAAATQALRVNAAAATALSTLPTSLAALVAQTGVAQAVTCASASGNVCVRVTLNLPTTRILPSVPMVPVPATLSGSAMVQLSPDT</sequence>
<feature type="domain" description="TadE-like" evidence="2">
    <location>
        <begin position="15"/>
        <end position="57"/>
    </location>
</feature>
<dbReference type="AlphaFoldDB" id="Q46Q32"/>
<keyword evidence="1" id="KW-0472">Membrane</keyword>
<dbReference type="KEGG" id="reu:Reut_B5407"/>
<dbReference type="HOGENOM" id="CLU_129220_0_0_4"/>
<feature type="transmembrane region" description="Helical" evidence="1">
    <location>
        <begin position="21"/>
        <end position="40"/>
    </location>
</feature>
<dbReference type="EMBL" id="CP000091">
    <property type="protein sequence ID" value="AAZ64752.1"/>
    <property type="molecule type" value="Genomic_DNA"/>
</dbReference>
<keyword evidence="1" id="KW-1133">Transmembrane helix</keyword>
<keyword evidence="1" id="KW-0812">Transmembrane</keyword>
<proteinExistence type="predicted"/>
<dbReference type="InterPro" id="IPR012495">
    <property type="entry name" value="TadE-like_dom"/>
</dbReference>
<protein>
    <submittedName>
        <fullName evidence="3">TadE-like protein</fullName>
    </submittedName>
</protein>
<dbReference type="OrthoDB" id="8970906at2"/>
<accession>Q46Q32</accession>
<organism evidence="3">
    <name type="scientific">Cupriavidus pinatubonensis (strain JMP 134 / LMG 1197)</name>
    <name type="common">Cupriavidus necator (strain JMP 134)</name>
    <dbReference type="NCBI Taxonomy" id="264198"/>
    <lineage>
        <taxon>Bacteria</taxon>
        <taxon>Pseudomonadati</taxon>
        <taxon>Pseudomonadota</taxon>
        <taxon>Betaproteobacteria</taxon>
        <taxon>Burkholderiales</taxon>
        <taxon>Burkholderiaceae</taxon>
        <taxon>Cupriavidus</taxon>
    </lineage>
</organism>
<reference evidence="3" key="1">
    <citation type="submission" date="2005-08" db="EMBL/GenBank/DDBJ databases">
        <title>Complete sequence of chromosome 2 of Ralstonia eutropha JMP134.</title>
        <authorList>
            <person name="Copeland A."/>
            <person name="Lucas S."/>
            <person name="Lapidus A."/>
            <person name="Barry K."/>
            <person name="Detter J.C."/>
            <person name="Glavina T."/>
            <person name="Hammon N."/>
            <person name="Israni S."/>
            <person name="Pitluck S."/>
            <person name="Goltsman E."/>
            <person name="Martinez M."/>
            <person name="Schmutz J."/>
            <person name="Larimer F."/>
            <person name="Land M."/>
            <person name="Lykidis A."/>
            <person name="Richardson P."/>
        </authorList>
    </citation>
    <scope>NUCLEOTIDE SEQUENCE [LARGE SCALE GENOMIC DNA]</scope>
    <source>
        <strain evidence="3">JMP134</strain>
    </source>
</reference>
<evidence type="ECO:0000256" key="1">
    <source>
        <dbReference type="SAM" id="Phobius"/>
    </source>
</evidence>
<name>Q46Q32_CUPPJ</name>